<organism evidence="2 3">
    <name type="scientific">Pleurodeles waltl</name>
    <name type="common">Iberian ribbed newt</name>
    <dbReference type="NCBI Taxonomy" id="8319"/>
    <lineage>
        <taxon>Eukaryota</taxon>
        <taxon>Metazoa</taxon>
        <taxon>Chordata</taxon>
        <taxon>Craniata</taxon>
        <taxon>Vertebrata</taxon>
        <taxon>Euteleostomi</taxon>
        <taxon>Amphibia</taxon>
        <taxon>Batrachia</taxon>
        <taxon>Caudata</taxon>
        <taxon>Salamandroidea</taxon>
        <taxon>Salamandridae</taxon>
        <taxon>Pleurodelinae</taxon>
        <taxon>Pleurodeles</taxon>
    </lineage>
</organism>
<sequence length="287" mass="30199">MVKEEKSVGAVRIEAPASTSFPSDPLQEHVPSRGPQRGGDPPAAPRGRRSPEGLAGLTQEYSVASAFRGFVQGGGPAFRAESPGQPTNRGRSLSARRRPLALPHSPPSPRGGGSCLLARSVACPAAACPTGRKGERGGSPRCTLKVRRVGGVEAHPPGQAGPPALEAVAFRPIAGLGLILRSARSYQAERASSFRPHGTCCRDPQRTSASIGGGWEGTRTLDVPPSSVSRRVGRVSQGGSFRTRGPGLLPRRRPHLCPRLSSMLLGRARVPHWVLRLAHAADPSYLD</sequence>
<dbReference type="AlphaFoldDB" id="A0AAV7SDU9"/>
<accession>A0AAV7SDU9</accession>
<feature type="region of interest" description="Disordered" evidence="1">
    <location>
        <begin position="1"/>
        <end position="59"/>
    </location>
</feature>
<dbReference type="EMBL" id="JANPWB010000008">
    <property type="protein sequence ID" value="KAJ1161981.1"/>
    <property type="molecule type" value="Genomic_DNA"/>
</dbReference>
<keyword evidence="3" id="KW-1185">Reference proteome</keyword>
<evidence type="ECO:0000313" key="3">
    <source>
        <dbReference type="Proteomes" id="UP001066276"/>
    </source>
</evidence>
<reference evidence="2" key="1">
    <citation type="journal article" date="2022" name="bioRxiv">
        <title>Sequencing and chromosome-scale assembly of the giantPleurodeles waltlgenome.</title>
        <authorList>
            <person name="Brown T."/>
            <person name="Elewa A."/>
            <person name="Iarovenko S."/>
            <person name="Subramanian E."/>
            <person name="Araus A.J."/>
            <person name="Petzold A."/>
            <person name="Susuki M."/>
            <person name="Suzuki K.-i.T."/>
            <person name="Hayashi T."/>
            <person name="Toyoda A."/>
            <person name="Oliveira C."/>
            <person name="Osipova E."/>
            <person name="Leigh N.D."/>
            <person name="Simon A."/>
            <person name="Yun M.H."/>
        </authorList>
    </citation>
    <scope>NUCLEOTIDE SEQUENCE</scope>
    <source>
        <strain evidence="2">20211129_DDA</strain>
        <tissue evidence="2">Liver</tissue>
    </source>
</reference>
<evidence type="ECO:0000313" key="2">
    <source>
        <dbReference type="EMBL" id="KAJ1161981.1"/>
    </source>
</evidence>
<protein>
    <submittedName>
        <fullName evidence="2">Uncharacterized protein</fullName>
    </submittedName>
</protein>
<comment type="caution">
    <text evidence="2">The sequence shown here is derived from an EMBL/GenBank/DDBJ whole genome shotgun (WGS) entry which is preliminary data.</text>
</comment>
<proteinExistence type="predicted"/>
<feature type="compositionally biased region" description="Low complexity" evidence="1">
    <location>
        <begin position="226"/>
        <end position="249"/>
    </location>
</feature>
<gene>
    <name evidence="2" type="ORF">NDU88_002461</name>
</gene>
<evidence type="ECO:0000256" key="1">
    <source>
        <dbReference type="SAM" id="MobiDB-lite"/>
    </source>
</evidence>
<name>A0AAV7SDU9_PLEWA</name>
<feature type="region of interest" description="Disordered" evidence="1">
    <location>
        <begin position="72"/>
        <end position="113"/>
    </location>
</feature>
<dbReference type="Proteomes" id="UP001066276">
    <property type="component" value="Chromosome 4_2"/>
</dbReference>
<feature type="region of interest" description="Disordered" evidence="1">
    <location>
        <begin position="194"/>
        <end position="249"/>
    </location>
</feature>